<dbReference type="SUPFAM" id="SSF142433">
    <property type="entry name" value="CinA-like"/>
    <property type="match status" value="1"/>
</dbReference>
<dbReference type="Pfam" id="PF02464">
    <property type="entry name" value="CinA"/>
    <property type="match status" value="1"/>
</dbReference>
<reference evidence="2" key="1">
    <citation type="submission" date="2022-05" db="EMBL/GenBank/DDBJ databases">
        <title>Using nanopore sequencing to obtain complete genomes from saliva samples.</title>
        <authorList>
            <person name="Baker J.L."/>
        </authorList>
    </citation>
    <scope>NUCLEOTIDE SEQUENCE</scope>
    <source>
        <strain evidence="2">JCVI-JB-Ag32</strain>
    </source>
</reference>
<feature type="domain" description="CinA C-terminal" evidence="1">
    <location>
        <begin position="10"/>
        <end position="160"/>
    </location>
</feature>
<dbReference type="Gene3D" id="3.90.950.20">
    <property type="entry name" value="CinA-like"/>
    <property type="match status" value="1"/>
</dbReference>
<name>A0A9E7DC05_9ACTO</name>
<sequence>MTYSQLSTYELAQSLVARLTQADLTIAAAESLTGGLVCSALVDVPGASAVLRGSVTAYATELKAQVLGVDAARLASVGPVDAQVAQEMADGVAQLLGADVAVATTGVAGPGPADGHEAGTVYIAAIAPWGSVWRLLELEGQRSQIRAQTVRHVLVLALELLDQA</sequence>
<dbReference type="Proteomes" id="UP000830236">
    <property type="component" value="Chromosome"/>
</dbReference>
<dbReference type="InterPro" id="IPR008136">
    <property type="entry name" value="CinA_C"/>
</dbReference>
<protein>
    <submittedName>
        <fullName evidence="2">CinA family protein</fullName>
    </submittedName>
</protein>
<organism evidence="2 3">
    <name type="scientific">Actinomyces graevenitzii</name>
    <dbReference type="NCBI Taxonomy" id="55565"/>
    <lineage>
        <taxon>Bacteria</taxon>
        <taxon>Bacillati</taxon>
        <taxon>Actinomycetota</taxon>
        <taxon>Actinomycetes</taxon>
        <taxon>Actinomycetales</taxon>
        <taxon>Actinomycetaceae</taxon>
        <taxon>Actinomyces</taxon>
    </lineage>
</organism>
<evidence type="ECO:0000259" key="1">
    <source>
        <dbReference type="Pfam" id="PF02464"/>
    </source>
</evidence>
<dbReference type="InterPro" id="IPR036653">
    <property type="entry name" value="CinA-like_C"/>
</dbReference>
<dbReference type="AlphaFoldDB" id="A0A9E7DC05"/>
<dbReference type="KEGG" id="agh:M3I41_05235"/>
<gene>
    <name evidence="2" type="ORF">M3I41_05235</name>
</gene>
<dbReference type="EMBL" id="CP097095">
    <property type="protein sequence ID" value="UQF79019.1"/>
    <property type="molecule type" value="Genomic_DNA"/>
</dbReference>
<evidence type="ECO:0000313" key="3">
    <source>
        <dbReference type="Proteomes" id="UP000830236"/>
    </source>
</evidence>
<dbReference type="NCBIfam" id="TIGR00199">
    <property type="entry name" value="PncC_domain"/>
    <property type="match status" value="1"/>
</dbReference>
<evidence type="ECO:0000313" key="2">
    <source>
        <dbReference type="EMBL" id="UQF79019.1"/>
    </source>
</evidence>
<accession>A0A9E7DC05</accession>
<proteinExistence type="predicted"/>